<dbReference type="STRING" id="1177179.A11A3_02987"/>
<keyword evidence="2" id="KW-1185">Reference proteome</keyword>
<evidence type="ECO:0000313" key="2">
    <source>
        <dbReference type="Proteomes" id="UP000010164"/>
    </source>
</evidence>
<dbReference type="AlphaFoldDB" id="L0WIX7"/>
<dbReference type="Proteomes" id="UP000010164">
    <property type="component" value="Unassembled WGS sequence"/>
</dbReference>
<reference evidence="1 2" key="1">
    <citation type="journal article" date="2012" name="J. Bacteriol.">
        <title>Genome Sequence of the Alkane-Degrading Bacterium Alcanivorax hongdengensis Type Strain A-11-3.</title>
        <authorList>
            <person name="Lai Q."/>
            <person name="Shao Z."/>
        </authorList>
    </citation>
    <scope>NUCLEOTIDE SEQUENCE [LARGE SCALE GENOMIC DNA]</scope>
    <source>
        <strain evidence="1 2">A-11-3</strain>
    </source>
</reference>
<dbReference type="RefSeq" id="WP_008927784.1">
    <property type="nucleotide sequence ID" value="NZ_AMRJ01000002.1"/>
</dbReference>
<name>L0WIX7_9GAMM</name>
<dbReference type="EMBL" id="AMRJ01000002">
    <property type="protein sequence ID" value="EKF75800.1"/>
    <property type="molecule type" value="Genomic_DNA"/>
</dbReference>
<sequence>MILLYFAVTFLLCALVLQAFQWLALARLRQRGLYPARGQVSEADIRQLLDRGAYDLAIRAYREYHGVDSRTASLAINSMKQGLHFPYC</sequence>
<organism evidence="1 2">
    <name type="scientific">Alcanivorax hongdengensis A-11-3</name>
    <dbReference type="NCBI Taxonomy" id="1177179"/>
    <lineage>
        <taxon>Bacteria</taxon>
        <taxon>Pseudomonadati</taxon>
        <taxon>Pseudomonadota</taxon>
        <taxon>Gammaproteobacteria</taxon>
        <taxon>Oceanospirillales</taxon>
        <taxon>Alcanivoracaceae</taxon>
        <taxon>Alcanivorax</taxon>
    </lineage>
</organism>
<accession>L0WIX7</accession>
<dbReference type="PATRIC" id="fig|1177179.3.peg.596"/>
<gene>
    <name evidence="1" type="ORF">A11A3_02987</name>
</gene>
<protein>
    <submittedName>
        <fullName evidence="1">Uncharacterized protein</fullName>
    </submittedName>
</protein>
<comment type="caution">
    <text evidence="1">The sequence shown here is derived from an EMBL/GenBank/DDBJ whole genome shotgun (WGS) entry which is preliminary data.</text>
</comment>
<proteinExistence type="predicted"/>
<evidence type="ECO:0000313" key="1">
    <source>
        <dbReference type="EMBL" id="EKF75800.1"/>
    </source>
</evidence>